<keyword evidence="4" id="KW-0808">Transferase</keyword>
<feature type="transmembrane region" description="Helical" evidence="1">
    <location>
        <begin position="35"/>
        <end position="54"/>
    </location>
</feature>
<feature type="transmembrane region" description="Helical" evidence="1">
    <location>
        <begin position="314"/>
        <end position="331"/>
    </location>
</feature>
<feature type="transmembrane region" description="Helical" evidence="1">
    <location>
        <begin position="190"/>
        <end position="212"/>
    </location>
</feature>
<dbReference type="Pfam" id="PF01757">
    <property type="entry name" value="Acyl_transf_3"/>
    <property type="match status" value="1"/>
</dbReference>
<feature type="transmembrane region" description="Helical" evidence="1">
    <location>
        <begin position="166"/>
        <end position="184"/>
    </location>
</feature>
<evidence type="ECO:0000313" key="4">
    <source>
        <dbReference type="EMBL" id="MDO6579383.1"/>
    </source>
</evidence>
<keyword evidence="1" id="KW-0472">Membrane</keyword>
<feature type="transmembrane region" description="Helical" evidence="1">
    <location>
        <begin position="12"/>
        <end position="29"/>
    </location>
</feature>
<sequence length="620" mass="70644">MNKSKFRADIQGLRALAVLSVVIYHISPFHLPGGFIGVDVFFVISGYLIIGQIYKKVLDNRFEFKEFYVKRFKRLFPAYFVTIAISSIFAFIYFLPGEFQNYTWSLVSSCLYVSNFYFYTKSGYFDSELQGSPLLHTWSLSVEEQFYAIVPILLVACYKFFHKKSILALILVGVVSFILCIHLSNTNISFAFFSSITRFWQFILGGLVSIYTLQLTKQKAIPEIVSIASLITLIACCFFMSHDDFPGFKALIPTLATTLLLAFSNRTLLTYILLAIKPAKFFGDISYSLYLWHWPVIIFYSLHFERELTAIDKIAVFGISIILGVVSYYFIEERFRRSTNSKSNTFLRVAVLSSAVCAASFAFTQVNDFRFTEQQRNYEQFMLNYKADNFRPGICFLTKQQPDISYYKKDLCIAQSDSKENIVLLGDSHAAHWYSAIKEAINNETQTLTQITASGCKPTLDYKGEARCTELMKWAFSDVLYSESYDKVIISARWDLNDLKPLLETIKNLESRGLTIVVLGPILEYSQPLPRLLAQPNSKEKIMNSSMYDSIAKIDSKFSNALTIEGVEYFSILKTICTDKSKCITVSQNSPIQFDYGHLTTKGAELVLFKSGIASNLNDK</sequence>
<dbReference type="InterPro" id="IPR050879">
    <property type="entry name" value="Acyltransferase_3"/>
</dbReference>
<feature type="transmembrane region" description="Helical" evidence="1">
    <location>
        <begin position="281"/>
        <end position="302"/>
    </location>
</feature>
<dbReference type="RefSeq" id="WP_303539014.1">
    <property type="nucleotide sequence ID" value="NZ_JAUOQI010000019.1"/>
</dbReference>
<organism evidence="4 5">
    <name type="scientific">Alteromonas stellipolaris</name>
    <dbReference type="NCBI Taxonomy" id="233316"/>
    <lineage>
        <taxon>Bacteria</taxon>
        <taxon>Pseudomonadati</taxon>
        <taxon>Pseudomonadota</taxon>
        <taxon>Gammaproteobacteria</taxon>
        <taxon>Alteromonadales</taxon>
        <taxon>Alteromonadaceae</taxon>
        <taxon>Alteromonas/Salinimonas group</taxon>
        <taxon>Alteromonas</taxon>
    </lineage>
</organism>
<dbReference type="PANTHER" id="PTHR23028">
    <property type="entry name" value="ACETYLTRANSFERASE"/>
    <property type="match status" value="1"/>
</dbReference>
<dbReference type="EC" id="2.3.1.-" evidence="4"/>
<dbReference type="GO" id="GO:0016020">
    <property type="term" value="C:membrane"/>
    <property type="evidence" value="ECO:0007669"/>
    <property type="project" value="TreeGrafter"/>
</dbReference>
<dbReference type="InterPro" id="IPR002656">
    <property type="entry name" value="Acyl_transf_3_dom"/>
</dbReference>
<dbReference type="GO" id="GO:0016747">
    <property type="term" value="F:acyltransferase activity, transferring groups other than amino-acyl groups"/>
    <property type="evidence" value="ECO:0007669"/>
    <property type="project" value="InterPro"/>
</dbReference>
<dbReference type="Proteomes" id="UP001170717">
    <property type="component" value="Unassembled WGS sequence"/>
</dbReference>
<reference evidence="4" key="1">
    <citation type="submission" date="2023-07" db="EMBL/GenBank/DDBJ databases">
        <title>Genome content predicts the carbon catabolic preferences of heterotrophic bacteria.</title>
        <authorList>
            <person name="Gralka M."/>
        </authorList>
    </citation>
    <scope>NUCLEOTIDE SEQUENCE</scope>
    <source>
        <strain evidence="4">F2M12</strain>
    </source>
</reference>
<dbReference type="InterPro" id="IPR043968">
    <property type="entry name" value="SGNH"/>
</dbReference>
<gene>
    <name evidence="4" type="ORF">Q4527_18440</name>
</gene>
<dbReference type="Pfam" id="PF19040">
    <property type="entry name" value="SGNH"/>
    <property type="match status" value="1"/>
</dbReference>
<keyword evidence="4" id="KW-0012">Acyltransferase</keyword>
<feature type="transmembrane region" description="Helical" evidence="1">
    <location>
        <begin position="75"/>
        <end position="95"/>
    </location>
</feature>
<feature type="transmembrane region" description="Helical" evidence="1">
    <location>
        <begin position="343"/>
        <end position="363"/>
    </location>
</feature>
<dbReference type="AlphaFoldDB" id="A0AAW7Z8N2"/>
<proteinExistence type="predicted"/>
<feature type="transmembrane region" description="Helical" evidence="1">
    <location>
        <begin position="224"/>
        <end position="242"/>
    </location>
</feature>
<name>A0AAW7Z8N2_9ALTE</name>
<dbReference type="PANTHER" id="PTHR23028:SF53">
    <property type="entry name" value="ACYL_TRANSF_3 DOMAIN-CONTAINING PROTEIN"/>
    <property type="match status" value="1"/>
</dbReference>
<dbReference type="EMBL" id="JAUOQI010000019">
    <property type="protein sequence ID" value="MDO6579383.1"/>
    <property type="molecule type" value="Genomic_DNA"/>
</dbReference>
<evidence type="ECO:0000259" key="3">
    <source>
        <dbReference type="Pfam" id="PF19040"/>
    </source>
</evidence>
<feature type="domain" description="SGNH" evidence="3">
    <location>
        <begin position="408"/>
        <end position="607"/>
    </location>
</feature>
<keyword evidence="1" id="KW-0812">Transmembrane</keyword>
<dbReference type="GO" id="GO:0009103">
    <property type="term" value="P:lipopolysaccharide biosynthetic process"/>
    <property type="evidence" value="ECO:0007669"/>
    <property type="project" value="TreeGrafter"/>
</dbReference>
<keyword evidence="1" id="KW-1133">Transmembrane helix</keyword>
<evidence type="ECO:0000313" key="5">
    <source>
        <dbReference type="Proteomes" id="UP001170717"/>
    </source>
</evidence>
<feature type="transmembrane region" description="Helical" evidence="1">
    <location>
        <begin position="254"/>
        <end position="274"/>
    </location>
</feature>
<accession>A0AAW7Z8N2</accession>
<feature type="domain" description="Acyltransferase 3" evidence="2">
    <location>
        <begin position="8"/>
        <end position="326"/>
    </location>
</feature>
<protein>
    <submittedName>
        <fullName evidence="4">Acyltransferase family protein</fullName>
        <ecNumber evidence="4">2.3.1.-</ecNumber>
    </submittedName>
</protein>
<evidence type="ECO:0000256" key="1">
    <source>
        <dbReference type="SAM" id="Phobius"/>
    </source>
</evidence>
<evidence type="ECO:0000259" key="2">
    <source>
        <dbReference type="Pfam" id="PF01757"/>
    </source>
</evidence>
<comment type="caution">
    <text evidence="4">The sequence shown here is derived from an EMBL/GenBank/DDBJ whole genome shotgun (WGS) entry which is preliminary data.</text>
</comment>